<reference evidence="2 3" key="1">
    <citation type="submission" date="2014-09" db="EMBL/GenBank/DDBJ databases">
        <title>Alistipes sp. 627, sp. nov., a novel member of the family Rikenellaceae isolated from human faeces.</title>
        <authorList>
            <person name="Shkoporov A.N."/>
            <person name="Chaplin A.V."/>
            <person name="Motuzova O.V."/>
            <person name="Kafarskaia L.I."/>
            <person name="Khokhlova E.V."/>
            <person name="Efimov B.A."/>
        </authorList>
    </citation>
    <scope>NUCLEOTIDE SEQUENCE [LARGE SCALE GENOMIC DNA]</scope>
    <source>
        <strain evidence="2 3">627</strain>
    </source>
</reference>
<name>A0ABR4YL97_9BACT</name>
<proteinExistence type="predicted"/>
<dbReference type="InterPro" id="IPR001509">
    <property type="entry name" value="Epimerase_deHydtase"/>
</dbReference>
<dbReference type="InterPro" id="IPR051783">
    <property type="entry name" value="NAD(P)-dependent_oxidoreduct"/>
</dbReference>
<comment type="caution">
    <text evidence="2">The sequence shown here is derived from an EMBL/GenBank/DDBJ whole genome shotgun (WGS) entry which is preliminary data.</text>
</comment>
<dbReference type="Pfam" id="PF01370">
    <property type="entry name" value="Epimerase"/>
    <property type="match status" value="1"/>
</dbReference>
<gene>
    <name evidence="2" type="ORF">LG35_00775</name>
</gene>
<evidence type="ECO:0000313" key="3">
    <source>
        <dbReference type="Proteomes" id="UP000030889"/>
    </source>
</evidence>
<accession>A0ABR4YL97</accession>
<dbReference type="PANTHER" id="PTHR48079">
    <property type="entry name" value="PROTEIN YEEZ"/>
    <property type="match status" value="1"/>
</dbReference>
<evidence type="ECO:0000313" key="2">
    <source>
        <dbReference type="EMBL" id="KHE43024.1"/>
    </source>
</evidence>
<evidence type="ECO:0000259" key="1">
    <source>
        <dbReference type="Pfam" id="PF01370"/>
    </source>
</evidence>
<dbReference type="Proteomes" id="UP000030889">
    <property type="component" value="Unassembled WGS sequence"/>
</dbReference>
<sequence>MNNARNTAPDLGKFHGRRIAVTGATGMLGSHLVAELLRAGYTDITLPVRDAGRIAVTEAALRRLGVHAPEGALKIIETPLTDPVRLDEKVRDIDTVFNCAARIMSGDMTTEQLIANNVAIARSVTDWCLTTGVRKLIHVSSISALGNPTGPVLPVTEECDPESVTDYAAYGQSKYYSEQEVRRGAAAGLPTVIVSPGVILGEGDTTGNNSAALIPAISCGQPFYTEGLMSYVDVRDVARAMVLLDAAPQAVGERFILSAGDLSYRELITLGARAAHRPRPFIRIGKGAVDFAYGCMRTGIALHLIRDRGVTRENLGSVLRTTRYDGSKITRYCDFAYTPLPETVERVVAASRNRKKKREA</sequence>
<organism evidence="2 3">
    <name type="scientific">Alistipes inops</name>
    <dbReference type="NCBI Taxonomy" id="1501391"/>
    <lineage>
        <taxon>Bacteria</taxon>
        <taxon>Pseudomonadati</taxon>
        <taxon>Bacteroidota</taxon>
        <taxon>Bacteroidia</taxon>
        <taxon>Bacteroidales</taxon>
        <taxon>Rikenellaceae</taxon>
        <taxon>Alistipes</taxon>
    </lineage>
</organism>
<protein>
    <recommendedName>
        <fullName evidence="1">NAD-dependent epimerase/dehydratase domain-containing protein</fullName>
    </recommendedName>
</protein>
<dbReference type="PANTHER" id="PTHR48079:SF6">
    <property type="entry name" value="NAD(P)-BINDING DOMAIN-CONTAINING PROTEIN-RELATED"/>
    <property type="match status" value="1"/>
</dbReference>
<dbReference type="EMBL" id="JRGF01000001">
    <property type="protein sequence ID" value="KHE43024.1"/>
    <property type="molecule type" value="Genomic_DNA"/>
</dbReference>
<feature type="domain" description="NAD-dependent epimerase/dehydratase" evidence="1">
    <location>
        <begin position="19"/>
        <end position="251"/>
    </location>
</feature>
<dbReference type="RefSeq" id="WP_035471260.1">
    <property type="nucleotide sequence ID" value="NZ_JRGF01000001.1"/>
</dbReference>
<dbReference type="InterPro" id="IPR036291">
    <property type="entry name" value="NAD(P)-bd_dom_sf"/>
</dbReference>
<keyword evidence="3" id="KW-1185">Reference proteome</keyword>
<dbReference type="SUPFAM" id="SSF51735">
    <property type="entry name" value="NAD(P)-binding Rossmann-fold domains"/>
    <property type="match status" value="1"/>
</dbReference>
<dbReference type="Gene3D" id="3.40.50.720">
    <property type="entry name" value="NAD(P)-binding Rossmann-like Domain"/>
    <property type="match status" value="1"/>
</dbReference>